<evidence type="ECO:0008006" key="3">
    <source>
        <dbReference type="Google" id="ProtNLM"/>
    </source>
</evidence>
<evidence type="ECO:0000313" key="2">
    <source>
        <dbReference type="Proteomes" id="UP000004386"/>
    </source>
</evidence>
<dbReference type="EMBL" id="ACQA01000002">
    <property type="protein sequence ID" value="EEQ93409.1"/>
    <property type="molecule type" value="Genomic_DNA"/>
</dbReference>
<dbReference type="AlphaFoldDB" id="C4WPH7"/>
<dbReference type="Pfam" id="PF22752">
    <property type="entry name" value="DUF488-N3i"/>
    <property type="match status" value="1"/>
</dbReference>
<protein>
    <recommendedName>
        <fullName evidence="3">Uroporphyrin-III C-methyltransferase</fullName>
    </recommendedName>
</protein>
<accession>C4WPH7</accession>
<dbReference type="PANTHER" id="PTHR36849">
    <property type="entry name" value="CYTOPLASMIC PROTEIN-RELATED"/>
    <property type="match status" value="1"/>
</dbReference>
<comment type="caution">
    <text evidence="1">The sequence shown here is derived from an EMBL/GenBank/DDBJ whole genome shotgun (WGS) entry which is preliminary data.</text>
</comment>
<reference evidence="1 2" key="1">
    <citation type="submission" date="2009-05" db="EMBL/GenBank/DDBJ databases">
        <authorList>
            <person name="Setubal J.C."/>
            <person name="Boyle S."/>
            <person name="Crasta O.R."/>
            <person name="Gillespie J.J."/>
            <person name="Kenyon R.W."/>
            <person name="Lu J."/>
            <person name="Mane S."/>
            <person name="Nagrani S."/>
            <person name="Shallom J.M."/>
            <person name="Shallom S."/>
            <person name="Shukla M."/>
            <person name="Snyder E.E."/>
            <person name="Sobral B.W."/>
            <person name="Wattam A.R."/>
            <person name="Will R."/>
            <person name="Williams K."/>
            <person name="Yoo H."/>
            <person name="Munk C."/>
            <person name="Tapia R."/>
            <person name="Green L."/>
            <person name="Rogers Y."/>
            <person name="Detter J.C."/>
            <person name="Bruce D."/>
            <person name="Brettin T.S."/>
            <person name="Tsolis R."/>
        </authorList>
    </citation>
    <scope>NUCLEOTIDE SEQUENCE [LARGE SCALE GENOMIC DNA]</scope>
    <source>
        <strain evidence="1 2">LMG 3301</strain>
    </source>
</reference>
<dbReference type="PANTHER" id="PTHR36849:SF1">
    <property type="entry name" value="CYTOPLASMIC PROTEIN"/>
    <property type="match status" value="1"/>
</dbReference>
<name>C4WPH7_9HYPH</name>
<evidence type="ECO:0000313" key="1">
    <source>
        <dbReference type="EMBL" id="EEQ93409.1"/>
    </source>
</evidence>
<dbReference type="InterPro" id="IPR052552">
    <property type="entry name" value="YeaO-like"/>
</dbReference>
<dbReference type="HOGENOM" id="CLU_137928_1_0_5"/>
<proteinExistence type="predicted"/>
<organism evidence="1 2">
    <name type="scientific">Brucella intermedia LMG 3301</name>
    <dbReference type="NCBI Taxonomy" id="641118"/>
    <lineage>
        <taxon>Bacteria</taxon>
        <taxon>Pseudomonadati</taxon>
        <taxon>Pseudomonadota</taxon>
        <taxon>Alphaproteobacteria</taxon>
        <taxon>Hyphomicrobiales</taxon>
        <taxon>Brucellaceae</taxon>
        <taxon>Brucella/Ochrobactrum group</taxon>
        <taxon>Brucella</taxon>
    </lineage>
</organism>
<sequence>MPVGHEMSDLQRPFLLFTEVGGLAETAPTAIFSVLQRGAVAVTTIHLKRIYDAPSPEDGYRVLVDRVWPRGMTKEKADIDLWAKDIAPSAELRKWFCHDPAKWSDFQKKYREELERNKPALKELMAKAGEKGGRLTLLFGAKDEEHNQAVVLHAFMQSM</sequence>
<gene>
    <name evidence="1" type="ORF">OINT_2000560</name>
</gene>
<dbReference type="Proteomes" id="UP000004386">
    <property type="component" value="Unassembled WGS sequence"/>
</dbReference>